<evidence type="ECO:0000313" key="3">
    <source>
        <dbReference type="Proteomes" id="UP001589810"/>
    </source>
</evidence>
<sequence>MEKTVFFLIWGTRRTVQQLLMTMLVCNNCHNPAAHALRKFVTKFTLFFVPLFPINSRYQLQCTYCGYASELSKEQALALQSQHEVAAQQQTQQQLPQNLG</sequence>
<name>A0ABV6MJF6_9PSEU</name>
<feature type="domain" description="Zinc-ribbon 15" evidence="1">
    <location>
        <begin position="25"/>
        <end position="73"/>
    </location>
</feature>
<organism evidence="2 3">
    <name type="scientific">Kutzneria chonburiensis</name>
    <dbReference type="NCBI Taxonomy" id="1483604"/>
    <lineage>
        <taxon>Bacteria</taxon>
        <taxon>Bacillati</taxon>
        <taxon>Actinomycetota</taxon>
        <taxon>Actinomycetes</taxon>
        <taxon>Pseudonocardiales</taxon>
        <taxon>Pseudonocardiaceae</taxon>
        <taxon>Kutzneria</taxon>
    </lineage>
</organism>
<dbReference type="Pfam" id="PF17032">
    <property type="entry name" value="Zn_ribbon_15"/>
    <property type="match status" value="1"/>
</dbReference>
<dbReference type="RefSeq" id="WP_273938870.1">
    <property type="nucleotide sequence ID" value="NZ_CP097263.1"/>
</dbReference>
<gene>
    <name evidence="2" type="ORF">ACFFH7_01365</name>
</gene>
<keyword evidence="3" id="KW-1185">Reference proteome</keyword>
<dbReference type="PANTHER" id="PTHR28139">
    <property type="entry name" value="UPF0768 PROTEIN YBL029C-A"/>
    <property type="match status" value="1"/>
</dbReference>
<accession>A0ABV6MJF6</accession>
<comment type="caution">
    <text evidence="2">The sequence shown here is derived from an EMBL/GenBank/DDBJ whole genome shotgun (WGS) entry which is preliminary data.</text>
</comment>
<evidence type="ECO:0000313" key="2">
    <source>
        <dbReference type="EMBL" id="MFC0540105.1"/>
    </source>
</evidence>
<dbReference type="InterPro" id="IPR031493">
    <property type="entry name" value="Zinc_ribbon_15"/>
</dbReference>
<dbReference type="PANTHER" id="PTHR28139:SF1">
    <property type="entry name" value="UPF0768 PROTEIN YBL029C-A"/>
    <property type="match status" value="1"/>
</dbReference>
<proteinExistence type="predicted"/>
<evidence type="ECO:0000259" key="1">
    <source>
        <dbReference type="Pfam" id="PF17032"/>
    </source>
</evidence>
<protein>
    <submittedName>
        <fullName evidence="2">Zinc-ribbon domain-containing protein</fullName>
    </submittedName>
</protein>
<reference evidence="2 3" key="1">
    <citation type="submission" date="2024-09" db="EMBL/GenBank/DDBJ databases">
        <authorList>
            <person name="Sun Q."/>
            <person name="Mori K."/>
        </authorList>
    </citation>
    <scope>NUCLEOTIDE SEQUENCE [LARGE SCALE GENOMIC DNA]</scope>
    <source>
        <strain evidence="2 3">TBRC 1432</strain>
    </source>
</reference>
<dbReference type="Proteomes" id="UP001589810">
    <property type="component" value="Unassembled WGS sequence"/>
</dbReference>
<dbReference type="EMBL" id="JBHLUD010000001">
    <property type="protein sequence ID" value="MFC0540105.1"/>
    <property type="molecule type" value="Genomic_DNA"/>
</dbReference>